<reference evidence="1 2" key="1">
    <citation type="submission" date="2024-01" db="EMBL/GenBank/DDBJ databases">
        <title>Genome assemblies of Stephania.</title>
        <authorList>
            <person name="Yang L."/>
        </authorList>
    </citation>
    <scope>NUCLEOTIDE SEQUENCE [LARGE SCALE GENOMIC DNA]</scope>
    <source>
        <strain evidence="1">JXDWG</strain>
        <tissue evidence="1">Leaf</tissue>
    </source>
</reference>
<accession>A0AAP0KRX7</accession>
<proteinExistence type="predicted"/>
<dbReference type="AlphaFoldDB" id="A0AAP0KRX7"/>
<name>A0AAP0KRX7_9MAGN</name>
<sequence length="122" mass="13454">MKSLDNESAPRFRNSPKQRWLGFRALHQKRRSQLAIDRSIATDLLCNDSESCTTPKMIRATPKVVEEEEEGGGHGGGLTVVDLVAIRVTSFVTTSKPQDPWACGGSRLNVMESLGLIIINFL</sequence>
<organism evidence="1 2">
    <name type="scientific">Stephania cephalantha</name>
    <dbReference type="NCBI Taxonomy" id="152367"/>
    <lineage>
        <taxon>Eukaryota</taxon>
        <taxon>Viridiplantae</taxon>
        <taxon>Streptophyta</taxon>
        <taxon>Embryophyta</taxon>
        <taxon>Tracheophyta</taxon>
        <taxon>Spermatophyta</taxon>
        <taxon>Magnoliopsida</taxon>
        <taxon>Ranunculales</taxon>
        <taxon>Menispermaceae</taxon>
        <taxon>Menispermoideae</taxon>
        <taxon>Cissampelideae</taxon>
        <taxon>Stephania</taxon>
    </lineage>
</organism>
<dbReference type="Proteomes" id="UP001419268">
    <property type="component" value="Unassembled WGS sequence"/>
</dbReference>
<dbReference type="EMBL" id="JBBNAG010000002">
    <property type="protein sequence ID" value="KAK9156828.1"/>
    <property type="molecule type" value="Genomic_DNA"/>
</dbReference>
<evidence type="ECO:0000313" key="1">
    <source>
        <dbReference type="EMBL" id="KAK9156828.1"/>
    </source>
</evidence>
<comment type="caution">
    <text evidence="1">The sequence shown here is derived from an EMBL/GenBank/DDBJ whole genome shotgun (WGS) entry which is preliminary data.</text>
</comment>
<gene>
    <name evidence="1" type="ORF">Scep_003402</name>
</gene>
<evidence type="ECO:0000313" key="2">
    <source>
        <dbReference type="Proteomes" id="UP001419268"/>
    </source>
</evidence>
<protein>
    <submittedName>
        <fullName evidence="1">Uncharacterized protein</fullName>
    </submittedName>
</protein>
<keyword evidence="2" id="KW-1185">Reference proteome</keyword>